<dbReference type="GO" id="GO:0005524">
    <property type="term" value="F:ATP binding"/>
    <property type="evidence" value="ECO:0007669"/>
    <property type="project" value="UniProtKB-KW"/>
</dbReference>
<evidence type="ECO:0000256" key="1">
    <source>
        <dbReference type="ARBA" id="ARBA00008791"/>
    </source>
</evidence>
<reference evidence="5 6" key="1">
    <citation type="journal article" date="2015" name="Stand. Genomic Sci.">
        <title>Genomic Encyclopedia of Bacterial and Archaeal Type Strains, Phase III: the genomes of soil and plant-associated and newly described type strains.</title>
        <authorList>
            <person name="Whitman W.B."/>
            <person name="Woyke T."/>
            <person name="Klenk H.P."/>
            <person name="Zhou Y."/>
            <person name="Lilburn T.G."/>
            <person name="Beck B.J."/>
            <person name="De Vos P."/>
            <person name="Vandamme P."/>
            <person name="Eisen J.A."/>
            <person name="Garrity G."/>
            <person name="Hugenholtz P."/>
            <person name="Kyrpides N.C."/>
        </authorList>
    </citation>
    <scope>NUCLEOTIDE SEQUENCE [LARGE SCALE GENOMIC DNA]</scope>
    <source>
        <strain evidence="5 6">CV2</strain>
    </source>
</reference>
<dbReference type="Proteomes" id="UP000293519">
    <property type="component" value="Unassembled WGS sequence"/>
</dbReference>
<gene>
    <name evidence="5" type="ORF">EV141_1515</name>
</gene>
<sequence>MNEKLVVGVTDASASRRAVDWAVERAAARGDRLELVSIIGRAKGVRGEGPVIEEALQLTRSLLDREAERVRAHGVPVETRIGRGKPVEQLIDASKGAALLVIGSDYRGPETGPARGPHGIRITAGAHCPVAVVPDLDLTGRTGVVVGIDGADVSEAAIAFAAAEADRSAEVLTAVSAWSPVTVPLGLRSYPDDYLGIMHRMAAETLAGSVGGLPSKYPDLGLELVVERGEPALLINRVAAHARLTIVGSHRRGAMARFLLGSTSEQVLARLATTTIVVR</sequence>
<comment type="similarity">
    <text evidence="1">Belongs to the universal stress protein A family.</text>
</comment>
<dbReference type="RefSeq" id="WP_028495564.1">
    <property type="nucleotide sequence ID" value="NZ_SGWW01000003.1"/>
</dbReference>
<evidence type="ECO:0000256" key="2">
    <source>
        <dbReference type="ARBA" id="ARBA00022741"/>
    </source>
</evidence>
<proteinExistence type="inferred from homology"/>
<dbReference type="Pfam" id="PF00582">
    <property type="entry name" value="Usp"/>
    <property type="match status" value="2"/>
</dbReference>
<dbReference type="InterPro" id="IPR006016">
    <property type="entry name" value="UspA"/>
</dbReference>
<dbReference type="AlphaFoldDB" id="A0A4Q7LMP3"/>
<evidence type="ECO:0000313" key="5">
    <source>
        <dbReference type="EMBL" id="RZS56066.1"/>
    </source>
</evidence>
<dbReference type="OrthoDB" id="4931198at2"/>
<feature type="domain" description="UspA" evidence="4">
    <location>
        <begin position="144"/>
        <end position="279"/>
    </location>
</feature>
<keyword evidence="3" id="KW-0067">ATP-binding</keyword>
<feature type="domain" description="UspA" evidence="4">
    <location>
        <begin position="1"/>
        <end position="134"/>
    </location>
</feature>
<name>A0A4Q7LMP3_9MICO</name>
<dbReference type="EMBL" id="SGWW01000003">
    <property type="protein sequence ID" value="RZS56066.1"/>
    <property type="molecule type" value="Genomic_DNA"/>
</dbReference>
<dbReference type="InterPro" id="IPR014729">
    <property type="entry name" value="Rossmann-like_a/b/a_fold"/>
</dbReference>
<evidence type="ECO:0000259" key="4">
    <source>
        <dbReference type="Pfam" id="PF00582"/>
    </source>
</evidence>
<keyword evidence="2" id="KW-0547">Nucleotide-binding</keyword>
<dbReference type="PANTHER" id="PTHR46268">
    <property type="entry name" value="STRESS RESPONSE PROTEIN NHAX"/>
    <property type="match status" value="1"/>
</dbReference>
<keyword evidence="6" id="KW-1185">Reference proteome</keyword>
<dbReference type="Gene3D" id="3.40.50.620">
    <property type="entry name" value="HUPs"/>
    <property type="match status" value="2"/>
</dbReference>
<dbReference type="SUPFAM" id="SSF52402">
    <property type="entry name" value="Adenine nucleotide alpha hydrolases-like"/>
    <property type="match status" value="2"/>
</dbReference>
<organism evidence="5 6">
    <name type="scientific">Microcella putealis</name>
    <dbReference type="NCBI Taxonomy" id="337005"/>
    <lineage>
        <taxon>Bacteria</taxon>
        <taxon>Bacillati</taxon>
        <taxon>Actinomycetota</taxon>
        <taxon>Actinomycetes</taxon>
        <taxon>Micrococcales</taxon>
        <taxon>Microbacteriaceae</taxon>
        <taxon>Microcella</taxon>
    </lineage>
</organism>
<dbReference type="PANTHER" id="PTHR46268:SF27">
    <property type="entry name" value="UNIVERSAL STRESS PROTEIN RV2623"/>
    <property type="match status" value="1"/>
</dbReference>
<evidence type="ECO:0000256" key="3">
    <source>
        <dbReference type="ARBA" id="ARBA00022840"/>
    </source>
</evidence>
<dbReference type="PRINTS" id="PR01438">
    <property type="entry name" value="UNVRSLSTRESS"/>
</dbReference>
<comment type="caution">
    <text evidence="5">The sequence shown here is derived from an EMBL/GenBank/DDBJ whole genome shotgun (WGS) entry which is preliminary data.</text>
</comment>
<dbReference type="CDD" id="cd00293">
    <property type="entry name" value="USP-like"/>
    <property type="match status" value="1"/>
</dbReference>
<accession>A0A4Q7LMP3</accession>
<protein>
    <submittedName>
        <fullName evidence="5">Nucleotide-binding universal stress UspA family protein</fullName>
    </submittedName>
</protein>
<evidence type="ECO:0000313" key="6">
    <source>
        <dbReference type="Proteomes" id="UP000293519"/>
    </source>
</evidence>
<dbReference type="InterPro" id="IPR006015">
    <property type="entry name" value="Universal_stress_UspA"/>
</dbReference>